<accession>A0ACC0CGW2</accession>
<keyword evidence="2" id="KW-1185">Reference proteome</keyword>
<name>A0ACC0CGW2_CATRO</name>
<proteinExistence type="predicted"/>
<dbReference type="Proteomes" id="UP001060085">
    <property type="component" value="Linkage Group LG01"/>
</dbReference>
<evidence type="ECO:0000313" key="1">
    <source>
        <dbReference type="EMBL" id="KAI5684199.1"/>
    </source>
</evidence>
<reference evidence="2" key="1">
    <citation type="journal article" date="2023" name="Nat. Plants">
        <title>Single-cell RNA sequencing provides a high-resolution roadmap for understanding the multicellular compartmentation of specialized metabolism.</title>
        <authorList>
            <person name="Sun S."/>
            <person name="Shen X."/>
            <person name="Li Y."/>
            <person name="Li Y."/>
            <person name="Wang S."/>
            <person name="Li R."/>
            <person name="Zhang H."/>
            <person name="Shen G."/>
            <person name="Guo B."/>
            <person name="Wei J."/>
            <person name="Xu J."/>
            <person name="St-Pierre B."/>
            <person name="Chen S."/>
            <person name="Sun C."/>
        </authorList>
    </citation>
    <scope>NUCLEOTIDE SEQUENCE [LARGE SCALE GENOMIC DNA]</scope>
</reference>
<organism evidence="1 2">
    <name type="scientific">Catharanthus roseus</name>
    <name type="common">Madagascar periwinkle</name>
    <name type="synonym">Vinca rosea</name>
    <dbReference type="NCBI Taxonomy" id="4058"/>
    <lineage>
        <taxon>Eukaryota</taxon>
        <taxon>Viridiplantae</taxon>
        <taxon>Streptophyta</taxon>
        <taxon>Embryophyta</taxon>
        <taxon>Tracheophyta</taxon>
        <taxon>Spermatophyta</taxon>
        <taxon>Magnoliopsida</taxon>
        <taxon>eudicotyledons</taxon>
        <taxon>Gunneridae</taxon>
        <taxon>Pentapetalae</taxon>
        <taxon>asterids</taxon>
        <taxon>lamiids</taxon>
        <taxon>Gentianales</taxon>
        <taxon>Apocynaceae</taxon>
        <taxon>Rauvolfioideae</taxon>
        <taxon>Vinceae</taxon>
        <taxon>Catharanthinae</taxon>
        <taxon>Catharanthus</taxon>
    </lineage>
</organism>
<comment type="caution">
    <text evidence="1">The sequence shown here is derived from an EMBL/GenBank/DDBJ whole genome shotgun (WGS) entry which is preliminary data.</text>
</comment>
<protein>
    <submittedName>
        <fullName evidence="1">Uncharacterized protein</fullName>
    </submittedName>
</protein>
<dbReference type="EMBL" id="CM044701">
    <property type="protein sequence ID" value="KAI5684199.1"/>
    <property type="molecule type" value="Genomic_DNA"/>
</dbReference>
<gene>
    <name evidence="1" type="ORF">M9H77_05427</name>
</gene>
<sequence>MDSLRLDLLFVRYRVVNRSYVGKFWPWELRLGLPSNPQVSRSPRKDQLPCSSFFKLSVLLLSYPVDCLADYSMDVGCKYFVIKVSAIKWMGSQHYSGCELGNYSCAIGLPLKFSRGSSVEEFKCKSFKRLYCSWIQEQLFCNLVSGSGCAEQSDWQENVSVFIFRTTDHFSTLSNLEKPTGGYFQSKL</sequence>
<evidence type="ECO:0000313" key="2">
    <source>
        <dbReference type="Proteomes" id="UP001060085"/>
    </source>
</evidence>